<keyword evidence="3 8" id="KW-0349">Heme</keyword>
<evidence type="ECO:0000256" key="8">
    <source>
        <dbReference type="PIRSR" id="PIRSR602401-1"/>
    </source>
</evidence>
<dbReference type="InterPro" id="IPR002401">
    <property type="entry name" value="Cyt_P450_E_grp-I"/>
</dbReference>
<keyword evidence="12" id="KW-1185">Reference proteome</keyword>
<dbReference type="Proteomes" id="UP000002358">
    <property type="component" value="Chromosome 1"/>
</dbReference>
<dbReference type="KEGG" id="nvi:100121599"/>
<evidence type="ECO:0000256" key="2">
    <source>
        <dbReference type="ARBA" id="ARBA00010617"/>
    </source>
</evidence>
<keyword evidence="10" id="KW-1133">Transmembrane helix</keyword>
<dbReference type="PRINTS" id="PR00385">
    <property type="entry name" value="P450"/>
</dbReference>
<dbReference type="InterPro" id="IPR036396">
    <property type="entry name" value="Cyt_P450_sf"/>
</dbReference>
<feature type="binding site" description="axial binding residue" evidence="8">
    <location>
        <position position="532"/>
    </location>
    <ligand>
        <name>heme</name>
        <dbReference type="ChEBI" id="CHEBI:30413"/>
    </ligand>
    <ligandPart>
        <name>Fe</name>
        <dbReference type="ChEBI" id="CHEBI:18248"/>
    </ligandPart>
</feature>
<dbReference type="GO" id="GO:0006082">
    <property type="term" value="P:organic acid metabolic process"/>
    <property type="evidence" value="ECO:0007669"/>
    <property type="project" value="TreeGrafter"/>
</dbReference>
<dbReference type="PANTHER" id="PTHR24300:SF376">
    <property type="entry name" value="CYTOCHROME P450 15A1"/>
    <property type="match status" value="1"/>
</dbReference>
<name>A0A7M6ULX2_NASVI</name>
<dbReference type="PROSITE" id="PS00086">
    <property type="entry name" value="CYTOCHROME_P450"/>
    <property type="match status" value="1"/>
</dbReference>
<evidence type="ECO:0000256" key="4">
    <source>
        <dbReference type="ARBA" id="ARBA00022723"/>
    </source>
</evidence>
<keyword evidence="10" id="KW-0472">Membrane</keyword>
<dbReference type="CTD" id="49165"/>
<protein>
    <recommendedName>
        <fullName evidence="13">Cytochrome P450 303a1</fullName>
    </recommendedName>
</protein>
<dbReference type="InterPro" id="IPR001128">
    <property type="entry name" value="Cyt_P450"/>
</dbReference>
<organism evidence="11 12">
    <name type="scientific">Nasonia vitripennis</name>
    <name type="common">Parasitic wasp</name>
    <dbReference type="NCBI Taxonomy" id="7425"/>
    <lineage>
        <taxon>Eukaryota</taxon>
        <taxon>Metazoa</taxon>
        <taxon>Ecdysozoa</taxon>
        <taxon>Arthropoda</taxon>
        <taxon>Hexapoda</taxon>
        <taxon>Insecta</taxon>
        <taxon>Pterygota</taxon>
        <taxon>Neoptera</taxon>
        <taxon>Endopterygota</taxon>
        <taxon>Hymenoptera</taxon>
        <taxon>Apocrita</taxon>
        <taxon>Proctotrupomorpha</taxon>
        <taxon>Chalcidoidea</taxon>
        <taxon>Pteromalidae</taxon>
        <taxon>Pteromalinae</taxon>
        <taxon>Nasonia</taxon>
    </lineage>
</organism>
<dbReference type="PANTHER" id="PTHR24300">
    <property type="entry name" value="CYTOCHROME P450 508A4-RELATED"/>
    <property type="match status" value="1"/>
</dbReference>
<accession>A0A7M6ULX2</accession>
<dbReference type="InterPro" id="IPR017972">
    <property type="entry name" value="Cyt_P450_CS"/>
</dbReference>
<dbReference type="InParanoid" id="A0A7M6ULX2"/>
<reference evidence="11" key="1">
    <citation type="submission" date="2021-01" db="UniProtKB">
        <authorList>
            <consortium name="EnsemblMetazoa"/>
        </authorList>
    </citation>
    <scope>IDENTIFICATION</scope>
</reference>
<keyword evidence="10" id="KW-0812">Transmembrane</keyword>
<proteinExistence type="inferred from homology"/>
<keyword evidence="4 8" id="KW-0479">Metal-binding</keyword>
<dbReference type="SUPFAM" id="SSF48264">
    <property type="entry name" value="Cytochrome P450"/>
    <property type="match status" value="2"/>
</dbReference>
<sequence>MLEDSGALPTATLILFVLILLYYWGTRKPKGYPPGPKWYPVLGSALEVARLRKETGYFSEACNILSKKYGSIIGLKIGIDSIIILNDYESMKAMIMNENCDGRPIGPVYDSRTFGKRRGLLVVDGHLWVEQRRFILRHLRDFGFGRTNMAVQIEFEATQLVNYYDQLIRDKASDVASDKPSVNSITNNNNYNNNNNIDTHVTKRKNGQIYQLANEDDDMGKKEQTVLEERPVKKSPTAEDFYMKVDDDLEIREAAAKVPGVVVEMEDFFGVPVLNTLWCMMAGKRYNIDDKELIYLQKIFTTLLRDVDMVGCLFNHFPFLKYVAPEMSGYNKFMETHQQLWKFLKDELENHKKTFDPATPRDLMDVYLQALQSENHDDTFSEAQLLAICVDLFMAGSETSSKALCFGFLFLVLNPQVQKKAQQEIDSVIGRERLPSLNDRPRLTYINAVVLESLRMFMGRTMNIPHRALKDTYIMGHKIPKDSMLVVNFNRILMGEFWVDPEEFRPERFIDESGKLVMPDQYLPFSFGKHRCMGEVLAKSNMFMITAALLQNFTFSPVPGEEPPRNEYTDGVTASPKPFRVLMTRRT</sequence>
<dbReference type="AlphaFoldDB" id="A0A7M6ULX2"/>
<keyword evidence="5 9" id="KW-0560">Oxidoreductase</keyword>
<dbReference type="PRINTS" id="PR00463">
    <property type="entry name" value="EP450I"/>
</dbReference>
<dbReference type="GO" id="GO:0008395">
    <property type="term" value="F:steroid hydroxylase activity"/>
    <property type="evidence" value="ECO:0007669"/>
    <property type="project" value="TreeGrafter"/>
</dbReference>
<keyword evidence="6 8" id="KW-0408">Iron</keyword>
<dbReference type="GO" id="GO:0016712">
    <property type="term" value="F:oxidoreductase activity, acting on paired donors, with incorporation or reduction of molecular oxygen, reduced flavin or flavoprotein as one donor, and incorporation of one atom of oxygen"/>
    <property type="evidence" value="ECO:0007669"/>
    <property type="project" value="TreeGrafter"/>
</dbReference>
<dbReference type="OrthoDB" id="1055148at2759"/>
<dbReference type="EnsemblMetazoa" id="NM_001167774">
    <property type="protein sequence ID" value="NP_001161246"/>
    <property type="gene ID" value="GeneID_100121599"/>
</dbReference>
<evidence type="ECO:0000256" key="9">
    <source>
        <dbReference type="RuleBase" id="RU000461"/>
    </source>
</evidence>
<evidence type="ECO:0000313" key="11">
    <source>
        <dbReference type="EnsemblMetazoa" id="NP_001161246"/>
    </source>
</evidence>
<dbReference type="GO" id="GO:0005737">
    <property type="term" value="C:cytoplasm"/>
    <property type="evidence" value="ECO:0007669"/>
    <property type="project" value="TreeGrafter"/>
</dbReference>
<dbReference type="GO" id="GO:0020037">
    <property type="term" value="F:heme binding"/>
    <property type="evidence" value="ECO:0007669"/>
    <property type="project" value="InterPro"/>
</dbReference>
<evidence type="ECO:0000313" key="12">
    <source>
        <dbReference type="Proteomes" id="UP000002358"/>
    </source>
</evidence>
<evidence type="ECO:0008006" key="13">
    <source>
        <dbReference type="Google" id="ProtNLM"/>
    </source>
</evidence>
<dbReference type="RefSeq" id="NP_001161246.1">
    <property type="nucleotide sequence ID" value="NM_001167774.1"/>
</dbReference>
<dbReference type="GeneID" id="100121599"/>
<keyword evidence="7 9" id="KW-0503">Monooxygenase</keyword>
<comment type="similarity">
    <text evidence="2 9">Belongs to the cytochrome P450 family.</text>
</comment>
<comment type="cofactor">
    <cofactor evidence="1 8">
        <name>heme</name>
        <dbReference type="ChEBI" id="CHEBI:30413"/>
    </cofactor>
</comment>
<evidence type="ECO:0000256" key="7">
    <source>
        <dbReference type="ARBA" id="ARBA00023033"/>
    </source>
</evidence>
<evidence type="ECO:0000256" key="10">
    <source>
        <dbReference type="SAM" id="Phobius"/>
    </source>
</evidence>
<evidence type="ECO:0000256" key="5">
    <source>
        <dbReference type="ARBA" id="ARBA00023002"/>
    </source>
</evidence>
<evidence type="ECO:0000256" key="1">
    <source>
        <dbReference type="ARBA" id="ARBA00001971"/>
    </source>
</evidence>
<dbReference type="FunCoup" id="A0A7M6ULX2">
    <property type="interactions" value="1"/>
</dbReference>
<evidence type="ECO:0000256" key="6">
    <source>
        <dbReference type="ARBA" id="ARBA00023004"/>
    </source>
</evidence>
<dbReference type="InterPro" id="IPR050182">
    <property type="entry name" value="Cytochrome_P450_fam2"/>
</dbReference>
<dbReference type="GO" id="GO:0005506">
    <property type="term" value="F:iron ion binding"/>
    <property type="evidence" value="ECO:0007669"/>
    <property type="project" value="InterPro"/>
</dbReference>
<evidence type="ECO:0000256" key="3">
    <source>
        <dbReference type="ARBA" id="ARBA00022617"/>
    </source>
</evidence>
<dbReference type="Pfam" id="PF00067">
    <property type="entry name" value="p450"/>
    <property type="match status" value="2"/>
</dbReference>
<dbReference type="SMR" id="A0A7M6ULX2"/>
<dbReference type="GO" id="GO:0006805">
    <property type="term" value="P:xenobiotic metabolic process"/>
    <property type="evidence" value="ECO:0007669"/>
    <property type="project" value="TreeGrafter"/>
</dbReference>
<dbReference type="CDD" id="cd20651">
    <property type="entry name" value="CYP15A1-like"/>
    <property type="match status" value="1"/>
</dbReference>
<feature type="transmembrane region" description="Helical" evidence="10">
    <location>
        <begin position="6"/>
        <end position="24"/>
    </location>
</feature>
<dbReference type="Gene3D" id="1.10.630.10">
    <property type="entry name" value="Cytochrome P450"/>
    <property type="match status" value="1"/>
</dbReference>